<sequence>MHYLISHLGSAWALTVVHLRLSLVPVLIGIAIAVPLGISVQHAPMLRRLTTATASIVFTIPSLALFVVMPLIIGTRILDEANVIVALTAYTTALLVRAVLEALDAVPARVRDAAIAVGYSPITRMLKVELPLSIPVLVAGLRVITVTNIAMVSVGSVIGIGGLGTWFTTGYQLNKSDQVVGGIIALFTLAVCIDVLLNLAGWLAAPWERAARNRRRIRSPIVGGAR</sequence>
<dbReference type="InterPro" id="IPR051204">
    <property type="entry name" value="ABC_transp_perm/SBD"/>
</dbReference>
<dbReference type="InterPro" id="IPR000515">
    <property type="entry name" value="MetI-like"/>
</dbReference>
<dbReference type="GO" id="GO:0005886">
    <property type="term" value="C:plasma membrane"/>
    <property type="evidence" value="ECO:0007669"/>
    <property type="project" value="UniProtKB-SubCell"/>
</dbReference>
<dbReference type="OrthoDB" id="3233284at2"/>
<organism evidence="8 9">
    <name type="scientific">Mycobacterium simiae</name>
    <name type="common">Mycobacterium habana</name>
    <dbReference type="NCBI Taxonomy" id="1784"/>
    <lineage>
        <taxon>Bacteria</taxon>
        <taxon>Bacillati</taxon>
        <taxon>Actinomycetota</taxon>
        <taxon>Actinomycetes</taxon>
        <taxon>Mycobacteriales</taxon>
        <taxon>Mycobacteriaceae</taxon>
        <taxon>Mycobacterium</taxon>
        <taxon>Mycobacterium simiae complex</taxon>
    </lineage>
</organism>
<protein>
    <submittedName>
        <fullName evidence="8">ABC transporter permease</fullName>
    </submittedName>
</protein>
<feature type="transmembrane region" description="Helical" evidence="6">
    <location>
        <begin position="179"/>
        <end position="205"/>
    </location>
</feature>
<dbReference type="EMBL" id="VTZN01000212">
    <property type="protein sequence ID" value="KAA1246868.1"/>
    <property type="molecule type" value="Genomic_DNA"/>
</dbReference>
<evidence type="ECO:0000259" key="7">
    <source>
        <dbReference type="PROSITE" id="PS50928"/>
    </source>
</evidence>
<dbReference type="PANTHER" id="PTHR30177">
    <property type="entry name" value="GLYCINE BETAINE/L-PROLINE TRANSPORT SYSTEM PERMEASE PROTEIN PROW"/>
    <property type="match status" value="1"/>
</dbReference>
<dbReference type="PANTHER" id="PTHR30177:SF4">
    <property type="entry name" value="OSMOPROTECTANT IMPORT PERMEASE PROTEIN OSMW"/>
    <property type="match status" value="1"/>
</dbReference>
<dbReference type="PROSITE" id="PS50928">
    <property type="entry name" value="ABC_TM1"/>
    <property type="match status" value="1"/>
</dbReference>
<comment type="similarity">
    <text evidence="6">Belongs to the binding-protein-dependent transport system permease family.</text>
</comment>
<dbReference type="RefSeq" id="WP_149656104.1">
    <property type="nucleotide sequence ID" value="NZ_VTZN01000212.1"/>
</dbReference>
<evidence type="ECO:0000256" key="4">
    <source>
        <dbReference type="ARBA" id="ARBA00022989"/>
    </source>
</evidence>
<feature type="transmembrane region" description="Helical" evidence="6">
    <location>
        <begin position="52"/>
        <end position="75"/>
    </location>
</feature>
<dbReference type="Proteomes" id="UP000324701">
    <property type="component" value="Unassembled WGS sequence"/>
</dbReference>
<keyword evidence="2 6" id="KW-0813">Transport</keyword>
<evidence type="ECO:0000256" key="1">
    <source>
        <dbReference type="ARBA" id="ARBA00004141"/>
    </source>
</evidence>
<dbReference type="Pfam" id="PF00528">
    <property type="entry name" value="BPD_transp_1"/>
    <property type="match status" value="1"/>
</dbReference>
<gene>
    <name evidence="8" type="ORF">F0Q45_22970</name>
</gene>
<dbReference type="SUPFAM" id="SSF161098">
    <property type="entry name" value="MetI-like"/>
    <property type="match status" value="1"/>
</dbReference>
<keyword evidence="5 6" id="KW-0472">Membrane</keyword>
<dbReference type="GO" id="GO:0031460">
    <property type="term" value="P:glycine betaine transport"/>
    <property type="evidence" value="ECO:0007669"/>
    <property type="project" value="TreeGrafter"/>
</dbReference>
<evidence type="ECO:0000313" key="9">
    <source>
        <dbReference type="Proteomes" id="UP000324701"/>
    </source>
</evidence>
<comment type="subcellular location">
    <subcellularLocation>
        <location evidence="6">Cell membrane</location>
        <topology evidence="6">Multi-pass membrane protein</topology>
    </subcellularLocation>
    <subcellularLocation>
        <location evidence="1">Membrane</location>
        <topology evidence="1">Multi-pass membrane protein</topology>
    </subcellularLocation>
</comment>
<keyword evidence="9" id="KW-1185">Reference proteome</keyword>
<dbReference type="GO" id="GO:0055085">
    <property type="term" value="P:transmembrane transport"/>
    <property type="evidence" value="ECO:0007669"/>
    <property type="project" value="InterPro"/>
</dbReference>
<dbReference type="InterPro" id="IPR035906">
    <property type="entry name" value="MetI-like_sf"/>
</dbReference>
<name>A0A5B1BEC9_MYCSI</name>
<feature type="transmembrane region" description="Helical" evidence="6">
    <location>
        <begin position="134"/>
        <end position="167"/>
    </location>
</feature>
<evidence type="ECO:0000256" key="5">
    <source>
        <dbReference type="ARBA" id="ARBA00023136"/>
    </source>
</evidence>
<feature type="domain" description="ABC transmembrane type-1" evidence="7">
    <location>
        <begin position="15"/>
        <end position="201"/>
    </location>
</feature>
<keyword evidence="4 6" id="KW-1133">Transmembrane helix</keyword>
<accession>A0A5B1BEC9</accession>
<proteinExistence type="inferred from homology"/>
<comment type="caution">
    <text evidence="8">The sequence shown here is derived from an EMBL/GenBank/DDBJ whole genome shotgun (WGS) entry which is preliminary data.</text>
</comment>
<dbReference type="AlphaFoldDB" id="A0A5B1BEC9"/>
<feature type="transmembrane region" description="Helical" evidence="6">
    <location>
        <begin position="20"/>
        <end position="40"/>
    </location>
</feature>
<evidence type="ECO:0000256" key="2">
    <source>
        <dbReference type="ARBA" id="ARBA00022448"/>
    </source>
</evidence>
<evidence type="ECO:0000256" key="6">
    <source>
        <dbReference type="RuleBase" id="RU363032"/>
    </source>
</evidence>
<evidence type="ECO:0000313" key="8">
    <source>
        <dbReference type="EMBL" id="KAA1246868.1"/>
    </source>
</evidence>
<reference evidence="8 9" key="1">
    <citation type="submission" date="2019-09" db="EMBL/GenBank/DDBJ databases">
        <title>Report of infection by Mycobacterium simiae a patient suffering from pulmonary tuberculosis.</title>
        <authorList>
            <person name="Mohanty P.S."/>
            <person name="Bansal A.K."/>
            <person name="Singh H."/>
            <person name="Sharma S."/>
            <person name="Patil S.A."/>
            <person name="Upadhaya P."/>
            <person name="Singh P.K."/>
            <person name="Kumar D."/>
            <person name="Kumar S."/>
            <person name="Singh R.K."/>
            <person name="Chaudhary B."/>
        </authorList>
    </citation>
    <scope>NUCLEOTIDE SEQUENCE [LARGE SCALE GENOMIC DNA]</scope>
    <source>
        <strain evidence="8 9">JAL-560-SIM</strain>
    </source>
</reference>
<dbReference type="Gene3D" id="1.10.3720.10">
    <property type="entry name" value="MetI-like"/>
    <property type="match status" value="1"/>
</dbReference>
<evidence type="ECO:0000256" key="3">
    <source>
        <dbReference type="ARBA" id="ARBA00022692"/>
    </source>
</evidence>
<keyword evidence="3 6" id="KW-0812">Transmembrane</keyword>